<dbReference type="Ensembl" id="ENSCINT00000027035.2">
    <property type="protein sequence ID" value="ENSCINP00000026789.2"/>
    <property type="gene ID" value="ENSCING00000014936.2"/>
</dbReference>
<evidence type="ECO:0000256" key="1">
    <source>
        <dbReference type="ARBA" id="ARBA00004496"/>
    </source>
</evidence>
<dbReference type="FunFam" id="2.70.50.30:FF:000004">
    <property type="entry name" value="Rho GDP-dissociation inhibitor 1"/>
    <property type="match status" value="1"/>
</dbReference>
<evidence type="ECO:0000256" key="4">
    <source>
        <dbReference type="ARBA" id="ARBA00022490"/>
    </source>
</evidence>
<proteinExistence type="inferred from homology"/>
<dbReference type="InParanoid" id="F6Y6V2"/>
<dbReference type="GeneTree" id="ENSGT00390000006233"/>
<sequence length="93" mass="10998">MYRVKITFRVQRDIVSGLRFFSNVIRKGIKVDKNSYMVGSYGPKTEEQIYQSPMEEAPSGMLARGQYKAQCKFTDDDKNTILEWEWFFEIVKK</sequence>
<dbReference type="STRING" id="7719.ENSCINP00000026789"/>
<reference evidence="5" key="2">
    <citation type="submission" date="2025-08" db="UniProtKB">
        <authorList>
            <consortium name="Ensembl"/>
        </authorList>
    </citation>
    <scope>IDENTIFICATION</scope>
</reference>
<protein>
    <submittedName>
        <fullName evidence="5">Uncharacterized protein</fullName>
    </submittedName>
</protein>
<dbReference type="PANTHER" id="PTHR10980">
    <property type="entry name" value="RHO GDP-DISSOCIATION INHIBITOR"/>
    <property type="match status" value="1"/>
</dbReference>
<dbReference type="SUPFAM" id="SSF81296">
    <property type="entry name" value="E set domains"/>
    <property type="match status" value="1"/>
</dbReference>
<reference evidence="5" key="3">
    <citation type="submission" date="2025-09" db="UniProtKB">
        <authorList>
            <consortium name="Ensembl"/>
        </authorList>
    </citation>
    <scope>IDENTIFICATION</scope>
</reference>
<comment type="similarity">
    <text evidence="2">Belongs to the Rho GDI family.</text>
</comment>
<keyword evidence="6" id="KW-1185">Reference proteome</keyword>
<keyword evidence="4" id="KW-0963">Cytoplasm</keyword>
<accession>F6Y6V2</accession>
<comment type="subcellular location">
    <subcellularLocation>
        <location evidence="1">Cytoplasm</location>
    </subcellularLocation>
</comment>
<dbReference type="InterPro" id="IPR014756">
    <property type="entry name" value="Ig_E-set"/>
</dbReference>
<dbReference type="InterPro" id="IPR000406">
    <property type="entry name" value="Rho_GDI"/>
</dbReference>
<dbReference type="OMA" id="TILEWEW"/>
<keyword evidence="3" id="KW-0343">GTPase activation</keyword>
<dbReference type="HOGENOM" id="CLU_076228_3_0_1"/>
<dbReference type="PANTHER" id="PTHR10980:SF3">
    <property type="entry name" value="LD16419P"/>
    <property type="match status" value="1"/>
</dbReference>
<organism evidence="5 6">
    <name type="scientific">Ciona intestinalis</name>
    <name type="common">Transparent sea squirt</name>
    <name type="synonym">Ascidia intestinalis</name>
    <dbReference type="NCBI Taxonomy" id="7719"/>
    <lineage>
        <taxon>Eukaryota</taxon>
        <taxon>Metazoa</taxon>
        <taxon>Chordata</taxon>
        <taxon>Tunicata</taxon>
        <taxon>Ascidiacea</taxon>
        <taxon>Phlebobranchia</taxon>
        <taxon>Cionidae</taxon>
        <taxon>Ciona</taxon>
    </lineage>
</organism>
<evidence type="ECO:0000313" key="6">
    <source>
        <dbReference type="Proteomes" id="UP000008144"/>
    </source>
</evidence>
<dbReference type="GO" id="GO:0005094">
    <property type="term" value="F:Rho GDP-dissociation inhibitor activity"/>
    <property type="evidence" value="ECO:0007669"/>
    <property type="project" value="InterPro"/>
</dbReference>
<name>F6Y6V2_CIOIN</name>
<dbReference type="Gene3D" id="2.70.50.30">
    <property type="entry name" value="Coagulation Factor XIII, subunit A, domain 1"/>
    <property type="match status" value="1"/>
</dbReference>
<dbReference type="AlphaFoldDB" id="F6Y6V2"/>
<dbReference type="FunCoup" id="F6Y6V2">
    <property type="interactions" value="12"/>
</dbReference>
<dbReference type="GO" id="GO:0005737">
    <property type="term" value="C:cytoplasm"/>
    <property type="evidence" value="ECO:0007669"/>
    <property type="project" value="UniProtKB-SubCell"/>
</dbReference>
<reference evidence="6" key="1">
    <citation type="journal article" date="2002" name="Science">
        <title>The draft genome of Ciona intestinalis: insights into chordate and vertebrate origins.</title>
        <authorList>
            <person name="Dehal P."/>
            <person name="Satou Y."/>
            <person name="Campbell R.K."/>
            <person name="Chapman J."/>
            <person name="Degnan B."/>
            <person name="De Tomaso A."/>
            <person name="Davidson B."/>
            <person name="Di Gregorio A."/>
            <person name="Gelpke M."/>
            <person name="Goodstein D.M."/>
            <person name="Harafuji N."/>
            <person name="Hastings K.E."/>
            <person name="Ho I."/>
            <person name="Hotta K."/>
            <person name="Huang W."/>
            <person name="Kawashima T."/>
            <person name="Lemaire P."/>
            <person name="Martinez D."/>
            <person name="Meinertzhagen I.A."/>
            <person name="Necula S."/>
            <person name="Nonaka M."/>
            <person name="Putnam N."/>
            <person name="Rash S."/>
            <person name="Saiga H."/>
            <person name="Satake M."/>
            <person name="Terry A."/>
            <person name="Yamada L."/>
            <person name="Wang H.G."/>
            <person name="Awazu S."/>
            <person name="Azumi K."/>
            <person name="Boore J."/>
            <person name="Branno M."/>
            <person name="Chin-Bow S."/>
            <person name="DeSantis R."/>
            <person name="Doyle S."/>
            <person name="Francino P."/>
            <person name="Keys D.N."/>
            <person name="Haga S."/>
            <person name="Hayashi H."/>
            <person name="Hino K."/>
            <person name="Imai K.S."/>
            <person name="Inaba K."/>
            <person name="Kano S."/>
            <person name="Kobayashi K."/>
            <person name="Kobayashi M."/>
            <person name="Lee B.I."/>
            <person name="Makabe K.W."/>
            <person name="Manohar C."/>
            <person name="Matassi G."/>
            <person name="Medina M."/>
            <person name="Mochizuki Y."/>
            <person name="Mount S."/>
            <person name="Morishita T."/>
            <person name="Miura S."/>
            <person name="Nakayama A."/>
            <person name="Nishizaka S."/>
            <person name="Nomoto H."/>
            <person name="Ohta F."/>
            <person name="Oishi K."/>
            <person name="Rigoutsos I."/>
            <person name="Sano M."/>
            <person name="Sasaki A."/>
            <person name="Sasakura Y."/>
            <person name="Shoguchi E."/>
            <person name="Shin-i T."/>
            <person name="Spagnuolo A."/>
            <person name="Stainier D."/>
            <person name="Suzuki M.M."/>
            <person name="Tassy O."/>
            <person name="Takatori N."/>
            <person name="Tokuoka M."/>
            <person name="Yagi K."/>
            <person name="Yoshizaki F."/>
            <person name="Wada S."/>
            <person name="Zhang C."/>
            <person name="Hyatt P.D."/>
            <person name="Larimer F."/>
            <person name="Detter C."/>
            <person name="Doggett N."/>
            <person name="Glavina T."/>
            <person name="Hawkins T."/>
            <person name="Richardson P."/>
            <person name="Lucas S."/>
            <person name="Kohara Y."/>
            <person name="Levine M."/>
            <person name="Satoh N."/>
            <person name="Rokhsar D.S."/>
        </authorList>
    </citation>
    <scope>NUCLEOTIDE SEQUENCE [LARGE SCALE GENOMIC DNA]</scope>
</reference>
<dbReference type="Pfam" id="PF02115">
    <property type="entry name" value="Rho_GDI"/>
    <property type="match status" value="1"/>
</dbReference>
<dbReference type="Proteomes" id="UP000008144">
    <property type="component" value="Unassembled WGS sequence"/>
</dbReference>
<evidence type="ECO:0000313" key="5">
    <source>
        <dbReference type="Ensembl" id="ENSCINP00000026789.2"/>
    </source>
</evidence>
<dbReference type="PRINTS" id="PR00492">
    <property type="entry name" value="RHOGDI"/>
</dbReference>
<dbReference type="InterPro" id="IPR024792">
    <property type="entry name" value="RhoGDI_dom_sf"/>
</dbReference>
<evidence type="ECO:0000256" key="2">
    <source>
        <dbReference type="ARBA" id="ARBA00009758"/>
    </source>
</evidence>
<dbReference type="GO" id="GO:0007266">
    <property type="term" value="P:Rho protein signal transduction"/>
    <property type="evidence" value="ECO:0007669"/>
    <property type="project" value="InterPro"/>
</dbReference>
<dbReference type="GO" id="GO:0005096">
    <property type="term" value="F:GTPase activator activity"/>
    <property type="evidence" value="ECO:0007669"/>
    <property type="project" value="UniProtKB-KW"/>
</dbReference>
<evidence type="ECO:0000256" key="3">
    <source>
        <dbReference type="ARBA" id="ARBA00022468"/>
    </source>
</evidence>